<evidence type="ECO:0000256" key="1">
    <source>
        <dbReference type="ARBA" id="ARBA00022741"/>
    </source>
</evidence>
<keyword evidence="3" id="KW-0347">Helicase</keyword>
<keyword evidence="6" id="KW-0238">DNA-binding</keyword>
<dbReference type="InterPro" id="IPR022737">
    <property type="entry name" value="RapA_C"/>
</dbReference>
<dbReference type="Pfam" id="PF18339">
    <property type="entry name" value="Tudor_1_RapA"/>
    <property type="match status" value="1"/>
</dbReference>
<evidence type="ECO:0000259" key="11">
    <source>
        <dbReference type="PROSITE" id="PS51194"/>
    </source>
</evidence>
<feature type="domain" description="Helicase C-terminal" evidence="11">
    <location>
        <begin position="493"/>
        <end position="647"/>
    </location>
</feature>
<dbReference type="InterPro" id="IPR040765">
    <property type="entry name" value="Tudor_1_RapA"/>
</dbReference>
<accession>A0A3B1ACV6</accession>
<dbReference type="InterPro" id="IPR014001">
    <property type="entry name" value="Helicase_ATP-bd"/>
</dbReference>
<dbReference type="Gene3D" id="3.40.50.10810">
    <property type="entry name" value="Tandem AAA-ATPase domain"/>
    <property type="match status" value="1"/>
</dbReference>
<dbReference type="InterPro" id="IPR001650">
    <property type="entry name" value="Helicase_C-like"/>
</dbReference>
<dbReference type="Gene3D" id="2.30.30.140">
    <property type="match status" value="1"/>
</dbReference>
<evidence type="ECO:0000256" key="4">
    <source>
        <dbReference type="ARBA" id="ARBA00022840"/>
    </source>
</evidence>
<sequence>MSEFSISKFVIGQRWISDTETDLGLGVVTATETRRVTIIFPASEQSRVYAIGQAPLTRVVFFEGDSIESEAGQQYTIRTLEECDGLIVYHCVDEKGEAYALSEGELNHSTQLNKPRDRMLTSQIDKQLWYNLRYQTLQKRYELAQLQTRGLLGPRVSLIPHQLYIAHQVANRSAPRVLLADEVGLGKTIEAGLIIHQQLITDRAQRILIIVPEALMYQWMVEMLRRFNLKMSLYDQERYQDSVDDEHNPFIDEPLLLCSLEFATHNDKVLEQLIEAEWDILVIDEAHHLAWSESSPSKAYTCIENLSASIPGLLLLTATPEQLGEESHFARLRLLDPHRYHSLDKFLEEVESFKTIAHVVDNLLDADSLNEESSNTLVNLFKGNENYLSLLDNFNMLEDNDSYRQQLIQILADQHGTGRVLFRNTRNAIKGFPERKAHAYPLKIPTAYESLVQAYLEVNEIEKLQLPLLLTPEIIYQNVFANEGEHWTSIDPRIAWLADILKTHRNEKVLVICAYATTAIDISNALREQYGKQSAVFHEKMNIIDRDRAAAFFADMEDGSQILICSEIGSEGRNFQFAHHLVLFDLPYNPDLLEQRIGRLDRIGQLETIHLHTPYFEHSAQAIMYQWYNSGLNTFMHTCPVGQAVMQKHSEELNNYLINPGFDAFSIEQFIHMVHADTNEFTQQLQQGRDRFLELNPYQQKEAADIAANIQYWDHDRSLEHYLSGVFDMYGVDFDFHAQKSFTLHPTDHMLISHFPDLPDEGATITFNRHHALAHENMYFMTWEHPMVVNVIDLLVSHEHGNTALNIVKLPKIKPGSILLECIFVIECSAPQKLQIHRHLPPAVIRVLMDQTSQNLTEQFNFDALHGVVIQLNKQIISQLINNHQERLKNMFAKAEDIATQDCAVQTQLKITEMTSNFNQEIQRLKSLQKENPNIRNDEISSMENQKNELNTVMNKAYARLDSSRLIVAG</sequence>
<evidence type="ECO:0000259" key="10">
    <source>
        <dbReference type="PROSITE" id="PS51192"/>
    </source>
</evidence>
<dbReference type="InterPro" id="IPR049730">
    <property type="entry name" value="SNF2/RAD54-like_C"/>
</dbReference>
<evidence type="ECO:0000256" key="3">
    <source>
        <dbReference type="ARBA" id="ARBA00022806"/>
    </source>
</evidence>
<dbReference type="GO" id="GO:0016817">
    <property type="term" value="F:hydrolase activity, acting on acid anhydrides"/>
    <property type="evidence" value="ECO:0007669"/>
    <property type="project" value="InterPro"/>
</dbReference>
<dbReference type="PANTHER" id="PTHR45766:SF6">
    <property type="entry name" value="SWI_SNF-RELATED MATRIX-ASSOCIATED ACTIN-DEPENDENT REGULATOR OF CHROMATIN SUBFAMILY A-LIKE PROTEIN 1"/>
    <property type="match status" value="1"/>
</dbReference>
<dbReference type="GO" id="GO:0006355">
    <property type="term" value="P:regulation of DNA-templated transcription"/>
    <property type="evidence" value="ECO:0007669"/>
    <property type="project" value="InterPro"/>
</dbReference>
<dbReference type="InterPro" id="IPR057342">
    <property type="entry name" value="DEXDc_RapA"/>
</dbReference>
<evidence type="ECO:0000256" key="8">
    <source>
        <dbReference type="ARBA" id="ARBA00023163"/>
    </source>
</evidence>
<organism evidence="12">
    <name type="scientific">hydrothermal vent metagenome</name>
    <dbReference type="NCBI Taxonomy" id="652676"/>
    <lineage>
        <taxon>unclassified sequences</taxon>
        <taxon>metagenomes</taxon>
        <taxon>ecological metagenomes</taxon>
    </lineage>
</organism>
<dbReference type="CDD" id="cd18011">
    <property type="entry name" value="DEXDc_RapA"/>
    <property type="match status" value="1"/>
</dbReference>
<evidence type="ECO:0000256" key="2">
    <source>
        <dbReference type="ARBA" id="ARBA00022801"/>
    </source>
</evidence>
<keyword evidence="9" id="KW-0175">Coiled coil</keyword>
<dbReference type="Gene3D" id="3.40.50.300">
    <property type="entry name" value="P-loop containing nucleotide triphosphate hydrolases"/>
    <property type="match status" value="1"/>
</dbReference>
<dbReference type="InterPro" id="IPR040766">
    <property type="entry name" value="Tudor_2_RapA"/>
</dbReference>
<dbReference type="InterPro" id="IPR027417">
    <property type="entry name" value="P-loop_NTPase"/>
</dbReference>
<dbReference type="InterPro" id="IPR000330">
    <property type="entry name" value="SNF2_N"/>
</dbReference>
<dbReference type="PANTHER" id="PTHR45766">
    <property type="entry name" value="DNA ANNEALING HELICASE AND ENDONUCLEASE ZRANB3 FAMILY MEMBER"/>
    <property type="match status" value="1"/>
</dbReference>
<keyword evidence="4" id="KW-0067">ATP-binding</keyword>
<dbReference type="Pfam" id="PF00271">
    <property type="entry name" value="Helicase_C"/>
    <property type="match status" value="1"/>
</dbReference>
<protein>
    <submittedName>
        <fullName evidence="12">RNA polymerase associated protein RapA</fullName>
    </submittedName>
</protein>
<dbReference type="AlphaFoldDB" id="A0A3B1ACV6"/>
<evidence type="ECO:0000313" key="12">
    <source>
        <dbReference type="EMBL" id="VAW97347.1"/>
    </source>
</evidence>
<dbReference type="Pfam" id="PF12137">
    <property type="entry name" value="RapA_C"/>
    <property type="match status" value="1"/>
</dbReference>
<keyword evidence="1" id="KW-0547">Nucleotide-binding</keyword>
<evidence type="ECO:0000256" key="6">
    <source>
        <dbReference type="ARBA" id="ARBA00023125"/>
    </source>
</evidence>
<dbReference type="EMBL" id="UOFT01000056">
    <property type="protein sequence ID" value="VAW97347.1"/>
    <property type="molecule type" value="Genomic_DNA"/>
</dbReference>
<dbReference type="CDD" id="cd18793">
    <property type="entry name" value="SF2_C_SNF"/>
    <property type="match status" value="1"/>
</dbReference>
<gene>
    <name evidence="12" type="ORF">MNBD_GAMMA23-1828</name>
</gene>
<keyword evidence="8" id="KW-0804">Transcription</keyword>
<feature type="coiled-coil region" evidence="9">
    <location>
        <begin position="881"/>
        <end position="960"/>
    </location>
</feature>
<dbReference type="GO" id="GO:0005524">
    <property type="term" value="F:ATP binding"/>
    <property type="evidence" value="ECO:0007669"/>
    <property type="project" value="UniProtKB-KW"/>
</dbReference>
<dbReference type="Gene3D" id="3.30.360.80">
    <property type="match status" value="1"/>
</dbReference>
<dbReference type="Gene3D" id="6.10.140.1500">
    <property type="match status" value="1"/>
</dbReference>
<dbReference type="NCBIfam" id="NF003426">
    <property type="entry name" value="PRK04914.1"/>
    <property type="match status" value="1"/>
</dbReference>
<keyword evidence="5" id="KW-0805">Transcription regulation</keyword>
<dbReference type="HAMAP" id="MF_01821">
    <property type="entry name" value="Helicase_RapA"/>
    <property type="match status" value="1"/>
</dbReference>
<dbReference type="Gene3D" id="2.30.30.930">
    <property type="match status" value="1"/>
</dbReference>
<evidence type="ECO:0000256" key="9">
    <source>
        <dbReference type="SAM" id="Coils"/>
    </source>
</evidence>
<dbReference type="PROSITE" id="PS51192">
    <property type="entry name" value="HELICASE_ATP_BIND_1"/>
    <property type="match status" value="1"/>
</dbReference>
<keyword evidence="2" id="KW-0378">Hydrolase</keyword>
<evidence type="ECO:0000256" key="7">
    <source>
        <dbReference type="ARBA" id="ARBA00023159"/>
    </source>
</evidence>
<dbReference type="GO" id="GO:0004386">
    <property type="term" value="F:helicase activity"/>
    <property type="evidence" value="ECO:0007669"/>
    <property type="project" value="UniProtKB-KW"/>
</dbReference>
<dbReference type="Pfam" id="PF00176">
    <property type="entry name" value="SNF2-rel_dom"/>
    <property type="match status" value="1"/>
</dbReference>
<reference evidence="12" key="1">
    <citation type="submission" date="2018-06" db="EMBL/GenBank/DDBJ databases">
        <authorList>
            <person name="Zhirakovskaya E."/>
        </authorList>
    </citation>
    <scope>NUCLEOTIDE SEQUENCE</scope>
</reference>
<dbReference type="InterPro" id="IPR038718">
    <property type="entry name" value="SNF2-like_sf"/>
</dbReference>
<dbReference type="SUPFAM" id="SSF52540">
    <property type="entry name" value="P-loop containing nucleoside triphosphate hydrolases"/>
    <property type="match status" value="2"/>
</dbReference>
<dbReference type="InterPro" id="IPR023949">
    <property type="entry name" value="Helicase_RapA"/>
</dbReference>
<dbReference type="PROSITE" id="PS51194">
    <property type="entry name" value="HELICASE_CTER"/>
    <property type="match status" value="1"/>
</dbReference>
<dbReference type="SMART" id="SM00490">
    <property type="entry name" value="HELICc"/>
    <property type="match status" value="1"/>
</dbReference>
<dbReference type="GO" id="GO:0003677">
    <property type="term" value="F:DNA binding"/>
    <property type="evidence" value="ECO:0007669"/>
    <property type="project" value="UniProtKB-KW"/>
</dbReference>
<dbReference type="Gene3D" id="6.10.140.2230">
    <property type="match status" value="1"/>
</dbReference>
<name>A0A3B1ACV6_9ZZZZ</name>
<dbReference type="SMART" id="SM00487">
    <property type="entry name" value="DEXDc"/>
    <property type="match status" value="1"/>
</dbReference>
<keyword evidence="7" id="KW-0010">Activator</keyword>
<evidence type="ECO:0000256" key="5">
    <source>
        <dbReference type="ARBA" id="ARBA00023015"/>
    </source>
</evidence>
<proteinExistence type="inferred from homology"/>
<feature type="domain" description="Helicase ATP-binding" evidence="10">
    <location>
        <begin position="168"/>
        <end position="338"/>
    </location>
</feature>
<dbReference type="Pfam" id="PF18337">
    <property type="entry name" value="Tudor_RapA"/>
    <property type="match status" value="1"/>
</dbReference>